<proteinExistence type="predicted"/>
<reference evidence="2" key="1">
    <citation type="submission" date="2024-04" db="EMBL/GenBank/DDBJ databases">
        <title>Salinicola lusitanus LLJ914,a marine bacterium isolated from the Okinawa Trough.</title>
        <authorList>
            <person name="Li J."/>
        </authorList>
    </citation>
    <scope>NUCLEOTIDE SEQUENCE [LARGE SCALE GENOMIC DNA]</scope>
</reference>
<sequence>MACRRSSLAVGDNTSHIKIPHLLNFPRICIFNSFHLHLTPHEPYSGKHAGGQIHSHALDTPLCLPAAPPQITTSTLSEALFLVFNSCLPYCRSLLCPWVTVKTRGRSSLCSAQCRTQEDRRSPRVCAKPQQRLAMGGMWSRIQDATNTLALKVDVRYAAKHGPSPARARAPLGRCAARAGPERICGPGLGGKPPEDYAADAADEAERQGADNMVFDDYRGKGAWTTVASCTNWESASTLDTRTVRACARRMDLCATSLSAQNCTPSAPKWSTMAAVPSAKR</sequence>
<gene>
    <name evidence="1" type="ORF">WMY93_002966</name>
</gene>
<evidence type="ECO:0000313" key="2">
    <source>
        <dbReference type="Proteomes" id="UP001460270"/>
    </source>
</evidence>
<dbReference type="Proteomes" id="UP001460270">
    <property type="component" value="Unassembled WGS sequence"/>
</dbReference>
<dbReference type="EMBL" id="JBBPFD010000002">
    <property type="protein sequence ID" value="KAK7939640.1"/>
    <property type="molecule type" value="Genomic_DNA"/>
</dbReference>
<name>A0AAW0PW46_9GOBI</name>
<keyword evidence="2" id="KW-1185">Reference proteome</keyword>
<accession>A0AAW0PW46</accession>
<comment type="caution">
    <text evidence="1">The sequence shown here is derived from an EMBL/GenBank/DDBJ whole genome shotgun (WGS) entry which is preliminary data.</text>
</comment>
<protein>
    <submittedName>
        <fullName evidence="1">Uncharacterized protein</fullName>
    </submittedName>
</protein>
<evidence type="ECO:0000313" key="1">
    <source>
        <dbReference type="EMBL" id="KAK7939640.1"/>
    </source>
</evidence>
<organism evidence="1 2">
    <name type="scientific">Mugilogobius chulae</name>
    <name type="common">yellowstripe goby</name>
    <dbReference type="NCBI Taxonomy" id="88201"/>
    <lineage>
        <taxon>Eukaryota</taxon>
        <taxon>Metazoa</taxon>
        <taxon>Chordata</taxon>
        <taxon>Craniata</taxon>
        <taxon>Vertebrata</taxon>
        <taxon>Euteleostomi</taxon>
        <taxon>Actinopterygii</taxon>
        <taxon>Neopterygii</taxon>
        <taxon>Teleostei</taxon>
        <taxon>Neoteleostei</taxon>
        <taxon>Acanthomorphata</taxon>
        <taxon>Gobiaria</taxon>
        <taxon>Gobiiformes</taxon>
        <taxon>Gobioidei</taxon>
        <taxon>Gobiidae</taxon>
        <taxon>Gobionellinae</taxon>
        <taxon>Mugilogobius</taxon>
    </lineage>
</organism>
<dbReference type="AlphaFoldDB" id="A0AAW0PW46"/>